<proteinExistence type="predicted"/>
<organism evidence="6 7">
    <name type="scientific">Pseudoroseicyclus aestuarii</name>
    <dbReference type="NCBI Taxonomy" id="1795041"/>
    <lineage>
        <taxon>Bacteria</taxon>
        <taxon>Pseudomonadati</taxon>
        <taxon>Pseudomonadota</taxon>
        <taxon>Alphaproteobacteria</taxon>
        <taxon>Rhodobacterales</taxon>
        <taxon>Paracoccaceae</taxon>
        <taxon>Pseudoroseicyclus</taxon>
    </lineage>
</organism>
<dbReference type="Gene3D" id="1.10.260.40">
    <property type="entry name" value="lambda repressor-like DNA-binding domains"/>
    <property type="match status" value="1"/>
</dbReference>
<dbReference type="Gene3D" id="3.40.50.2300">
    <property type="match status" value="2"/>
</dbReference>
<dbReference type="OrthoDB" id="8433438at2"/>
<keyword evidence="7" id="KW-1185">Reference proteome</keyword>
<evidence type="ECO:0000313" key="7">
    <source>
        <dbReference type="Proteomes" id="UP000248311"/>
    </source>
</evidence>
<dbReference type="Pfam" id="PF13377">
    <property type="entry name" value="Peripla_BP_3"/>
    <property type="match status" value="1"/>
</dbReference>
<keyword evidence="1" id="KW-0678">Repressor</keyword>
<evidence type="ECO:0000256" key="4">
    <source>
        <dbReference type="ARBA" id="ARBA00023163"/>
    </source>
</evidence>
<keyword evidence="4" id="KW-0804">Transcription</keyword>
<dbReference type="GO" id="GO:0000976">
    <property type="term" value="F:transcription cis-regulatory region binding"/>
    <property type="evidence" value="ECO:0007669"/>
    <property type="project" value="TreeGrafter"/>
</dbReference>
<dbReference type="Pfam" id="PF00356">
    <property type="entry name" value="LacI"/>
    <property type="match status" value="1"/>
</dbReference>
<dbReference type="InterPro" id="IPR000843">
    <property type="entry name" value="HTH_LacI"/>
</dbReference>
<accession>A0A318SM34</accession>
<evidence type="ECO:0000256" key="2">
    <source>
        <dbReference type="ARBA" id="ARBA00023015"/>
    </source>
</evidence>
<dbReference type="SUPFAM" id="SSF47413">
    <property type="entry name" value="lambda repressor-like DNA-binding domains"/>
    <property type="match status" value="1"/>
</dbReference>
<evidence type="ECO:0000256" key="1">
    <source>
        <dbReference type="ARBA" id="ARBA00022491"/>
    </source>
</evidence>
<keyword evidence="2" id="KW-0805">Transcription regulation</keyword>
<evidence type="ECO:0000313" key="6">
    <source>
        <dbReference type="EMBL" id="PYE80884.1"/>
    </source>
</evidence>
<protein>
    <submittedName>
        <fullName evidence="6">LacI family transcriptional regulator</fullName>
    </submittedName>
</protein>
<dbReference type="CDD" id="cd06278">
    <property type="entry name" value="PBP1_LacI-like"/>
    <property type="match status" value="1"/>
</dbReference>
<dbReference type="Proteomes" id="UP000248311">
    <property type="component" value="Unassembled WGS sequence"/>
</dbReference>
<dbReference type="InterPro" id="IPR010982">
    <property type="entry name" value="Lambda_DNA-bd_dom_sf"/>
</dbReference>
<feature type="domain" description="HTH lacI-type" evidence="5">
    <location>
        <begin position="6"/>
        <end position="60"/>
    </location>
</feature>
<keyword evidence="3" id="KW-0238">DNA-binding</keyword>
<evidence type="ECO:0000259" key="5">
    <source>
        <dbReference type="PROSITE" id="PS50932"/>
    </source>
</evidence>
<dbReference type="RefSeq" id="WP_110815619.1">
    <property type="nucleotide sequence ID" value="NZ_QJTE01000009.1"/>
</dbReference>
<comment type="caution">
    <text evidence="6">The sequence shown here is derived from an EMBL/GenBank/DDBJ whole genome shotgun (WGS) entry which is preliminary data.</text>
</comment>
<dbReference type="AlphaFoldDB" id="A0A318SM34"/>
<dbReference type="EMBL" id="QJTE01000009">
    <property type="protein sequence ID" value="PYE80884.1"/>
    <property type="molecule type" value="Genomic_DNA"/>
</dbReference>
<dbReference type="SUPFAM" id="SSF53822">
    <property type="entry name" value="Periplasmic binding protein-like I"/>
    <property type="match status" value="1"/>
</dbReference>
<gene>
    <name evidence="6" type="ORF">DFP88_10914</name>
</gene>
<dbReference type="PROSITE" id="PS50932">
    <property type="entry name" value="HTH_LACI_2"/>
    <property type="match status" value="1"/>
</dbReference>
<dbReference type="SMART" id="SM00354">
    <property type="entry name" value="HTH_LACI"/>
    <property type="match status" value="1"/>
</dbReference>
<dbReference type="InterPro" id="IPR028082">
    <property type="entry name" value="Peripla_BP_I"/>
</dbReference>
<dbReference type="PANTHER" id="PTHR30146">
    <property type="entry name" value="LACI-RELATED TRANSCRIPTIONAL REPRESSOR"/>
    <property type="match status" value="1"/>
</dbReference>
<reference evidence="6 7" key="1">
    <citation type="submission" date="2018-06" db="EMBL/GenBank/DDBJ databases">
        <title>Genomic Encyclopedia of Type Strains, Phase III (KMG-III): the genomes of soil and plant-associated and newly described type strains.</title>
        <authorList>
            <person name="Whitman W."/>
        </authorList>
    </citation>
    <scope>NUCLEOTIDE SEQUENCE [LARGE SCALE GENOMIC DNA]</scope>
    <source>
        <strain evidence="6 7">CECT 9025</strain>
    </source>
</reference>
<dbReference type="InterPro" id="IPR046335">
    <property type="entry name" value="LacI/GalR-like_sensor"/>
</dbReference>
<dbReference type="CDD" id="cd01392">
    <property type="entry name" value="HTH_LacI"/>
    <property type="match status" value="1"/>
</dbReference>
<sequence>MSERQVTALDVARRAGVSRSAVSRTFTVGASVAPATRDKVLAAAESLGYRVNFLARSLILRRSELVALVVSDMDHSFRARTVDLLARGLVARGYRPVLLPWSEGDHPARLIDMMLQYSVAGAIVTSDTPPHQIAEQSARWGVPLVLVNKAPVADRSARVVQDTEAAGRLAAEVLCSAGCRRIAYIGQERPSYTIRDRREHFIAAARELGLVVAAEVAGAAQNHFGGMEAAERFLASGVAVDGVHCCNDFLAIGFIDGLRRAGLSTPADLAVVGCDDIAEAAWPAYELTTIRQDAGDVARATLDALMACIAEPNAPGRTTEVGVSLIERASTQRPT</sequence>
<dbReference type="PANTHER" id="PTHR30146:SF95">
    <property type="entry name" value="RIBOSE OPERON REPRESSOR"/>
    <property type="match status" value="1"/>
</dbReference>
<name>A0A318SM34_9RHOB</name>
<evidence type="ECO:0000256" key="3">
    <source>
        <dbReference type="ARBA" id="ARBA00023125"/>
    </source>
</evidence>
<dbReference type="GO" id="GO:0003700">
    <property type="term" value="F:DNA-binding transcription factor activity"/>
    <property type="evidence" value="ECO:0007669"/>
    <property type="project" value="TreeGrafter"/>
</dbReference>